<dbReference type="EMBL" id="AP012273">
    <property type="protein sequence ID" value="BAO44388.1"/>
    <property type="molecule type" value="Genomic_DNA"/>
</dbReference>
<dbReference type="Gene3D" id="1.20.1600.10">
    <property type="entry name" value="Outer membrane efflux proteins (OEP)"/>
    <property type="match status" value="1"/>
</dbReference>
<dbReference type="KEGG" id="tbn:TBH_C1467"/>
<proteinExistence type="predicted"/>
<organism evidence="2 3">
    <name type="scientific">Thiolapillus brandeum</name>
    <dbReference type="NCBI Taxonomy" id="1076588"/>
    <lineage>
        <taxon>Bacteria</taxon>
        <taxon>Pseudomonadati</taxon>
        <taxon>Pseudomonadota</taxon>
        <taxon>Gammaproteobacteria</taxon>
        <taxon>Chromatiales</taxon>
        <taxon>Sedimenticolaceae</taxon>
        <taxon>Thiolapillus</taxon>
    </lineage>
</organism>
<evidence type="ECO:0000313" key="3">
    <source>
        <dbReference type="Proteomes" id="UP000031631"/>
    </source>
</evidence>
<feature type="chain" id="PRO_5031070280" evidence="1">
    <location>
        <begin position="26"/>
        <end position="419"/>
    </location>
</feature>
<evidence type="ECO:0000256" key="1">
    <source>
        <dbReference type="SAM" id="SignalP"/>
    </source>
</evidence>
<dbReference type="SUPFAM" id="SSF56954">
    <property type="entry name" value="Outer membrane efflux proteins (OEP)"/>
    <property type="match status" value="1"/>
</dbReference>
<name>A0A7U6GIP2_9GAMM</name>
<feature type="signal peptide" evidence="1">
    <location>
        <begin position="1"/>
        <end position="25"/>
    </location>
</feature>
<keyword evidence="3" id="KW-1185">Reference proteome</keyword>
<protein>
    <submittedName>
        <fullName evidence="2">Efflux family outer membrane protein</fullName>
    </submittedName>
</protein>
<dbReference type="AlphaFoldDB" id="A0A7U6GIP2"/>
<accession>A0A7U6GIP2</accession>
<dbReference type="GO" id="GO:0015562">
    <property type="term" value="F:efflux transmembrane transporter activity"/>
    <property type="evidence" value="ECO:0007669"/>
    <property type="project" value="InterPro"/>
</dbReference>
<keyword evidence="1" id="KW-0732">Signal</keyword>
<gene>
    <name evidence="2" type="ORF">TBH_C1467</name>
</gene>
<dbReference type="OrthoDB" id="5801460at2"/>
<reference evidence="2 3" key="1">
    <citation type="journal article" date="2014" name="PLoS ONE">
        <title>Physiological and genomic features of a novel sulfur-oxidizing gammaproteobacterium belonging to a previously uncultivated symbiotic lineage isolated from a hydrothermal vent.</title>
        <authorList>
            <person name="Nunoura T."/>
            <person name="Takaki Y."/>
            <person name="Kazama H."/>
            <person name="Kakuta J."/>
            <person name="Shimamura S."/>
            <person name="Makita H."/>
            <person name="Hirai M."/>
            <person name="Miyazaki M."/>
            <person name="Takai K."/>
        </authorList>
    </citation>
    <scope>NUCLEOTIDE SEQUENCE [LARGE SCALE GENOMIC DNA]</scope>
    <source>
        <strain evidence="2 3">Hiromi1</strain>
    </source>
</reference>
<dbReference type="Proteomes" id="UP000031631">
    <property type="component" value="Chromosome"/>
</dbReference>
<evidence type="ECO:0000313" key="2">
    <source>
        <dbReference type="EMBL" id="BAO44388.1"/>
    </source>
</evidence>
<sequence>MKYYFSRFSFGILCLLTLSPLGSFAAVSSTGIDNESRQQIAQVVTRALQASPEIAAAYSAVQAAEARLTGAGLPLNNPELEAEAENTDISTYRIGINQTIDWHDKRGALEQVARQELLLAQQQYQALKLARSTDLLDAIGRIIVSQNIEELARKRTTLLKRFERLAVKRHAAGDISRNDLELARLALAEAAMQEARSQSDVLQAQMDFQVLSGHPLDTPLQMPHVQAGPATPDSDERLAQQHPEVQSALIAAQVARQRIQSVDRGRKADPSFGLAAGQEGEETLVALSFSLPLQVRNNFENDVEAARAEALQADQLAQQSYRKLRARIAGTRDQYRLMAAAWMHWMDSGQVSLEKRIELLDTLWQSGELSTTDYLLQLQQTLDTRITGTELQSELWDAWVRWLSASGTLENWLTGEKKK</sequence>